<gene>
    <name evidence="1" type="ORF">R0137_10590</name>
</gene>
<evidence type="ECO:0000313" key="1">
    <source>
        <dbReference type="EMBL" id="WOJ95697.1"/>
    </source>
</evidence>
<evidence type="ECO:0000313" key="2">
    <source>
        <dbReference type="Proteomes" id="UP001626549"/>
    </source>
</evidence>
<accession>A0ABZ0I846</accession>
<reference evidence="1 2" key="1">
    <citation type="submission" date="2023-10" db="EMBL/GenBank/DDBJ databases">
        <title>Two novel species belonging to the OM43/NOR5 clade.</title>
        <authorList>
            <person name="Park M."/>
        </authorList>
    </citation>
    <scope>NUCLEOTIDE SEQUENCE [LARGE SCALE GENOMIC DNA]</scope>
    <source>
        <strain evidence="1 2">IMCC45268</strain>
    </source>
</reference>
<protein>
    <recommendedName>
        <fullName evidence="3">Peptidase M61 catalytic domain-containing protein</fullName>
    </recommendedName>
</protein>
<name>A0ABZ0I846_9GAMM</name>
<dbReference type="EMBL" id="CP136865">
    <property type="protein sequence ID" value="WOJ95697.1"/>
    <property type="molecule type" value="Genomic_DNA"/>
</dbReference>
<dbReference type="InterPro" id="IPR027268">
    <property type="entry name" value="Peptidase_M4/M1_CTD_sf"/>
</dbReference>
<keyword evidence="2" id="KW-1185">Reference proteome</keyword>
<sequence>MEFSSLSKLKVTCAPLFALVALAQLLLSLPVQGAIVWHWEEDFTELEQETLVPWLTDTHSALERFVGPLPFDVHVYMHRRDGADQPVPWANTRRNNEQALYFYVNPEFDRASFMDDWTAAHEFSHLVLPYLGSANAWFAEGFASYMQHSVMVESGAIDDAEAFRRRDLKMKKAVAALADTTVSLPENMPDLKARRSYPTFYWGGAVYFERVDAALKQQDSSLPQVLSAYLQCCRMHRPDLDALVSTLDRVSDTSLFSRELALMRITPGVPARPLGS</sequence>
<dbReference type="Gene3D" id="1.10.390.10">
    <property type="entry name" value="Neutral Protease Domain 2"/>
    <property type="match status" value="1"/>
</dbReference>
<evidence type="ECO:0008006" key="3">
    <source>
        <dbReference type="Google" id="ProtNLM"/>
    </source>
</evidence>
<organism evidence="1 2">
    <name type="scientific">Congregibacter brevis</name>
    <dbReference type="NCBI Taxonomy" id="3081201"/>
    <lineage>
        <taxon>Bacteria</taxon>
        <taxon>Pseudomonadati</taxon>
        <taxon>Pseudomonadota</taxon>
        <taxon>Gammaproteobacteria</taxon>
        <taxon>Cellvibrionales</taxon>
        <taxon>Halieaceae</taxon>
        <taxon>Congregibacter</taxon>
    </lineage>
</organism>
<dbReference type="RefSeq" id="WP_407326400.1">
    <property type="nucleotide sequence ID" value="NZ_CP136865.1"/>
</dbReference>
<proteinExistence type="predicted"/>
<dbReference type="Proteomes" id="UP001626549">
    <property type="component" value="Chromosome"/>
</dbReference>